<gene>
    <name evidence="8" type="ORF">LNINA_LOCUS5903</name>
</gene>
<feature type="compositionally biased region" description="Basic and acidic residues" evidence="6">
    <location>
        <begin position="80"/>
        <end position="96"/>
    </location>
</feature>
<evidence type="ECO:0000259" key="7">
    <source>
        <dbReference type="PROSITE" id="PS50157"/>
    </source>
</evidence>
<dbReference type="Gene3D" id="3.30.160.60">
    <property type="entry name" value="Classic Zinc Finger"/>
    <property type="match status" value="1"/>
</dbReference>
<feature type="compositionally biased region" description="Low complexity" evidence="6">
    <location>
        <begin position="184"/>
        <end position="201"/>
    </location>
</feature>
<evidence type="ECO:0000256" key="1">
    <source>
        <dbReference type="ARBA" id="ARBA00010144"/>
    </source>
</evidence>
<feature type="compositionally biased region" description="Polar residues" evidence="6">
    <location>
        <begin position="170"/>
        <end position="183"/>
    </location>
</feature>
<dbReference type="PROSITE" id="PS50157">
    <property type="entry name" value="ZINC_FINGER_C2H2_2"/>
    <property type="match status" value="1"/>
</dbReference>
<dbReference type="GO" id="GO:0008270">
    <property type="term" value="F:zinc ion binding"/>
    <property type="evidence" value="ECO:0007669"/>
    <property type="project" value="UniProtKB-KW"/>
</dbReference>
<feature type="compositionally biased region" description="Basic and acidic residues" evidence="6">
    <location>
        <begin position="160"/>
        <end position="169"/>
    </location>
</feature>
<evidence type="ECO:0000313" key="9">
    <source>
        <dbReference type="Proteomes" id="UP001497472"/>
    </source>
</evidence>
<evidence type="ECO:0000256" key="6">
    <source>
        <dbReference type="SAM" id="MobiDB-lite"/>
    </source>
</evidence>
<feature type="compositionally biased region" description="Basic and acidic residues" evidence="6">
    <location>
        <begin position="105"/>
        <end position="117"/>
    </location>
</feature>
<evidence type="ECO:0000256" key="4">
    <source>
        <dbReference type="ARBA" id="ARBA00022833"/>
    </source>
</evidence>
<dbReference type="AlphaFoldDB" id="A0AAV1JA14"/>
<feature type="region of interest" description="Disordered" evidence="6">
    <location>
        <begin position="80"/>
        <end position="216"/>
    </location>
</feature>
<dbReference type="GO" id="GO:0005634">
    <property type="term" value="C:nucleus"/>
    <property type="evidence" value="ECO:0007669"/>
    <property type="project" value="TreeGrafter"/>
</dbReference>
<protein>
    <recommendedName>
        <fullName evidence="7">C2H2-type domain-containing protein</fullName>
    </recommendedName>
</protein>
<name>A0AAV1JA14_9NEOP</name>
<feature type="domain" description="C2H2-type" evidence="7">
    <location>
        <begin position="333"/>
        <end position="367"/>
    </location>
</feature>
<dbReference type="Proteomes" id="UP001497472">
    <property type="component" value="Unassembled WGS sequence"/>
</dbReference>
<keyword evidence="3 5" id="KW-0863">Zinc-finger</keyword>
<dbReference type="PANTHER" id="PTHR12522">
    <property type="entry name" value="ZINC-FINGER PROTEIN NOLZ1-RELATED"/>
    <property type="match status" value="1"/>
</dbReference>
<evidence type="ECO:0000256" key="3">
    <source>
        <dbReference type="ARBA" id="ARBA00022771"/>
    </source>
</evidence>
<dbReference type="InterPro" id="IPR051520">
    <property type="entry name" value="Elbow/Noc_ZnFinger"/>
</dbReference>
<dbReference type="GO" id="GO:0045892">
    <property type="term" value="P:negative regulation of DNA-templated transcription"/>
    <property type="evidence" value="ECO:0007669"/>
    <property type="project" value="TreeGrafter"/>
</dbReference>
<comment type="similarity">
    <text evidence="1">Belongs to the Elbow/Noc family.</text>
</comment>
<evidence type="ECO:0000313" key="8">
    <source>
        <dbReference type="EMBL" id="CAK1546324.1"/>
    </source>
</evidence>
<evidence type="ECO:0000256" key="5">
    <source>
        <dbReference type="PROSITE-ProRule" id="PRU00042"/>
    </source>
</evidence>
<accession>A0AAV1JA14</accession>
<dbReference type="EMBL" id="CAVLEF010000007">
    <property type="protein sequence ID" value="CAK1546324.1"/>
    <property type="molecule type" value="Genomic_DNA"/>
</dbReference>
<evidence type="ECO:0000256" key="2">
    <source>
        <dbReference type="ARBA" id="ARBA00022723"/>
    </source>
</evidence>
<feature type="compositionally biased region" description="Polar residues" evidence="6">
    <location>
        <begin position="119"/>
        <end position="137"/>
    </location>
</feature>
<sequence length="440" mass="46965">MCCDVLLDREVSLSDSKLEKDNLLWSNMLTSSNQYLRPDYLSPLPTTLDAKKSPLALLAQTCSAIGADSPNPKLVSAAEKASKKYDEKSVHVDNKPSFKPYESCLTREKTRTPEDRASANAQSKTPSSKGSASTTPVQARCGSNQSSSSLRTSPPSHRKTPSEKSEERSSPMSSPAQVKSNSDPTNSSSKLPYSSSLTSSTDTKEHTSFKPSVPVTSSAFLGGLPPSGFPLPMDLMTSSLMAAQHHALKNGLNPYLAYARMKAPGSDLGICRDPYCTGCSLSSHLLKSAACPAGCSQCDHAKTPFSLPSGHPAAAAYAHAQLAALAAASQLPFVCSWMAGDTAYCGKRFATSEELLQHLRSHTASGESNPSLSMLSATHPLLQRTYPTPPLSPLTPRFHPYSKPSHLVSSPPLPFPLPPHPSLAAYFPSYPLFGPRPLHP</sequence>
<organism evidence="8 9">
    <name type="scientific">Leptosia nina</name>
    <dbReference type="NCBI Taxonomy" id="320188"/>
    <lineage>
        <taxon>Eukaryota</taxon>
        <taxon>Metazoa</taxon>
        <taxon>Ecdysozoa</taxon>
        <taxon>Arthropoda</taxon>
        <taxon>Hexapoda</taxon>
        <taxon>Insecta</taxon>
        <taxon>Pterygota</taxon>
        <taxon>Neoptera</taxon>
        <taxon>Endopterygota</taxon>
        <taxon>Lepidoptera</taxon>
        <taxon>Glossata</taxon>
        <taxon>Ditrysia</taxon>
        <taxon>Papilionoidea</taxon>
        <taxon>Pieridae</taxon>
        <taxon>Pierinae</taxon>
        <taxon>Leptosia</taxon>
    </lineage>
</organism>
<feature type="compositionally biased region" description="Low complexity" evidence="6">
    <location>
        <begin position="143"/>
        <end position="155"/>
    </location>
</feature>
<keyword evidence="4" id="KW-0862">Zinc</keyword>
<reference evidence="8 9" key="1">
    <citation type="submission" date="2023-11" db="EMBL/GenBank/DDBJ databases">
        <authorList>
            <person name="Okamura Y."/>
        </authorList>
    </citation>
    <scope>NUCLEOTIDE SEQUENCE [LARGE SCALE GENOMIC DNA]</scope>
</reference>
<comment type="caution">
    <text evidence="8">The sequence shown here is derived from an EMBL/GenBank/DDBJ whole genome shotgun (WGS) entry which is preliminary data.</text>
</comment>
<keyword evidence="2" id="KW-0479">Metal-binding</keyword>
<keyword evidence="9" id="KW-1185">Reference proteome</keyword>
<dbReference type="InterPro" id="IPR013087">
    <property type="entry name" value="Znf_C2H2_type"/>
</dbReference>
<dbReference type="PANTHER" id="PTHR12522:SF4">
    <property type="entry name" value="ZINC FINGER PROTEIN ELBOW"/>
    <property type="match status" value="1"/>
</dbReference>
<proteinExistence type="inferred from homology"/>